<dbReference type="EMBL" id="ML986616">
    <property type="protein sequence ID" value="KAF2264358.1"/>
    <property type="molecule type" value="Genomic_DNA"/>
</dbReference>
<protein>
    <submittedName>
        <fullName evidence="3">Uncharacterized protein</fullName>
    </submittedName>
</protein>
<dbReference type="InterPro" id="IPR054293">
    <property type="entry name" value="DUF7029"/>
</dbReference>
<dbReference type="InterPro" id="IPR055647">
    <property type="entry name" value="DUF7223"/>
</dbReference>
<accession>A0A9P4N460</accession>
<feature type="domain" description="DUF7029" evidence="1">
    <location>
        <begin position="73"/>
        <end position="176"/>
    </location>
</feature>
<dbReference type="Pfam" id="PF22974">
    <property type="entry name" value="DUF7029"/>
    <property type="match status" value="1"/>
</dbReference>
<keyword evidence="4" id="KW-1185">Reference proteome</keyword>
<dbReference type="Pfam" id="PF23865">
    <property type="entry name" value="DUF7223"/>
    <property type="match status" value="1"/>
</dbReference>
<gene>
    <name evidence="3" type="ORF">CC78DRAFT_495182</name>
</gene>
<evidence type="ECO:0000313" key="3">
    <source>
        <dbReference type="EMBL" id="KAF2264358.1"/>
    </source>
</evidence>
<name>A0A9P4N460_9PLEO</name>
<evidence type="ECO:0000313" key="4">
    <source>
        <dbReference type="Proteomes" id="UP000800093"/>
    </source>
</evidence>
<dbReference type="AlphaFoldDB" id="A0A9P4N460"/>
<sequence length="486" mass="51250">MLSKTSAHRWVIPFILFNAGHVLCRNLVPIRLSSGVGNGKRADLSGLDLLSAETFIWGDEDGSSLASLTVDMPGENENIVNMERFDGMLKSIECTADSVALTFIDDATFAHAQQVWDWVNGADNHSFVSVAGAGDCGDNVDRKPFVVSSIAYDEEANKATLSAEWDDWKTIAHSYDLVVGSIAESSEAAGKMRRDIDKTSTIDFNHDFPFSFTISANGLSASLACTDCSSKGEFDMEFKISQKLFIPTGASMKIKPKGVSAIAQVKLSGSGSVTDALTKEFEIIKIPVSALSIPGILDLGPFLTVSVGAELLGISLTAGITGGATAKLDDAAILEVDLLDPEKNTFSGWEPTVDTVDVKVDASISGGVAIFLKPSIELKAEALGTGFEIGLNLKAPNINAKLTAIASPQGACTNPGDEKTTLGVNAGINIGAQLNIAATRSGDSDPLFTVQLAQLDTPLAAICFPFGDPVAKRSLTRMHSRQISGL</sequence>
<dbReference type="Proteomes" id="UP000800093">
    <property type="component" value="Unassembled WGS sequence"/>
</dbReference>
<evidence type="ECO:0000259" key="2">
    <source>
        <dbReference type="Pfam" id="PF23865"/>
    </source>
</evidence>
<feature type="domain" description="DUF7223" evidence="2">
    <location>
        <begin position="203"/>
        <end position="464"/>
    </location>
</feature>
<reference evidence="4" key="1">
    <citation type="journal article" date="2020" name="Stud. Mycol.">
        <title>101 Dothideomycetes genomes: A test case for predicting lifestyles and emergence of pathogens.</title>
        <authorList>
            <person name="Haridas S."/>
            <person name="Albert R."/>
            <person name="Binder M."/>
            <person name="Bloem J."/>
            <person name="LaButti K."/>
            <person name="Salamov A."/>
            <person name="Andreopoulos B."/>
            <person name="Baker S."/>
            <person name="Barry K."/>
            <person name="Bills G."/>
            <person name="Bluhm B."/>
            <person name="Cannon C."/>
            <person name="Castanera R."/>
            <person name="Culley D."/>
            <person name="Daum C."/>
            <person name="Ezra D."/>
            <person name="Gonzalez J."/>
            <person name="Henrissat B."/>
            <person name="Kuo A."/>
            <person name="Liang C."/>
            <person name="Lipzen A."/>
            <person name="Lutzoni F."/>
            <person name="Magnuson J."/>
            <person name="Mondo S."/>
            <person name="Nolan M."/>
            <person name="Ohm R."/>
            <person name="Pangilinan J."/>
            <person name="Park H.-J."/>
            <person name="Ramirez L."/>
            <person name="Alfaro M."/>
            <person name="Sun H."/>
            <person name="Tritt A."/>
            <person name="Yoshinaga Y."/>
            <person name="Zwiers L.-H."/>
            <person name="Turgeon B."/>
            <person name="Goodwin S."/>
            <person name="Spatafora J."/>
            <person name="Crous P."/>
            <person name="Grigoriev I."/>
        </authorList>
    </citation>
    <scope>NUCLEOTIDE SEQUENCE [LARGE SCALE GENOMIC DNA]</scope>
    <source>
        <strain evidence="4">CBS 304.66</strain>
    </source>
</reference>
<organism evidence="3 4">
    <name type="scientific">Lojkania enalia</name>
    <dbReference type="NCBI Taxonomy" id="147567"/>
    <lineage>
        <taxon>Eukaryota</taxon>
        <taxon>Fungi</taxon>
        <taxon>Dikarya</taxon>
        <taxon>Ascomycota</taxon>
        <taxon>Pezizomycotina</taxon>
        <taxon>Dothideomycetes</taxon>
        <taxon>Pleosporomycetidae</taxon>
        <taxon>Pleosporales</taxon>
        <taxon>Pleosporales incertae sedis</taxon>
        <taxon>Lojkania</taxon>
    </lineage>
</organism>
<proteinExistence type="predicted"/>
<evidence type="ECO:0000259" key="1">
    <source>
        <dbReference type="Pfam" id="PF22974"/>
    </source>
</evidence>
<dbReference type="OrthoDB" id="160645at2759"/>
<comment type="caution">
    <text evidence="3">The sequence shown here is derived from an EMBL/GenBank/DDBJ whole genome shotgun (WGS) entry which is preliminary data.</text>
</comment>